<reference evidence="3" key="1">
    <citation type="submission" date="2020-05" db="EMBL/GenBank/DDBJ databases">
        <authorList>
            <person name="Chiriac C."/>
            <person name="Salcher M."/>
            <person name="Ghai R."/>
            <person name="Kavagutti S V."/>
        </authorList>
    </citation>
    <scope>NUCLEOTIDE SEQUENCE</scope>
</reference>
<evidence type="ECO:0000256" key="1">
    <source>
        <dbReference type="SAM" id="Phobius"/>
    </source>
</evidence>
<evidence type="ECO:0000259" key="2">
    <source>
        <dbReference type="Pfam" id="PF14340"/>
    </source>
</evidence>
<gene>
    <name evidence="3" type="ORF">UFOPK1493_00672</name>
</gene>
<dbReference type="AlphaFoldDB" id="A0A6J6C5G9"/>
<evidence type="ECO:0000313" key="3">
    <source>
        <dbReference type="EMBL" id="CAB4545849.1"/>
    </source>
</evidence>
<feature type="domain" description="DUF4395" evidence="2">
    <location>
        <begin position="13"/>
        <end position="141"/>
    </location>
</feature>
<sequence length="173" mass="18439">MHGRSFFSFPNPVNETSARLVAAGVVLQAIVYLLVREWWVLVPLAYGFLARVLAGPRISPLGRLVTEVITPRLRVEHRFVPGPPKRFAQGVGLAFSAGALLAELLGADVVAVALIVGLTFAASLEAVFAVCLGCIVFGRLMAWGLIPADVCESCNDVSAHLEARSRELGTTSV</sequence>
<name>A0A6J6C5G9_9ZZZZ</name>
<proteinExistence type="predicted"/>
<accession>A0A6J6C5G9</accession>
<keyword evidence="1" id="KW-1133">Transmembrane helix</keyword>
<dbReference type="Pfam" id="PF14340">
    <property type="entry name" value="DUF4395"/>
    <property type="match status" value="1"/>
</dbReference>
<dbReference type="InterPro" id="IPR025508">
    <property type="entry name" value="DUF4395"/>
</dbReference>
<protein>
    <submittedName>
        <fullName evidence="3">Unannotated protein</fullName>
    </submittedName>
</protein>
<feature type="transmembrane region" description="Helical" evidence="1">
    <location>
        <begin position="20"/>
        <end position="49"/>
    </location>
</feature>
<keyword evidence="1" id="KW-0812">Transmembrane</keyword>
<organism evidence="3">
    <name type="scientific">freshwater metagenome</name>
    <dbReference type="NCBI Taxonomy" id="449393"/>
    <lineage>
        <taxon>unclassified sequences</taxon>
        <taxon>metagenomes</taxon>
        <taxon>ecological metagenomes</taxon>
    </lineage>
</organism>
<dbReference type="EMBL" id="CAEZSR010000014">
    <property type="protein sequence ID" value="CAB4545849.1"/>
    <property type="molecule type" value="Genomic_DNA"/>
</dbReference>
<feature type="transmembrane region" description="Helical" evidence="1">
    <location>
        <begin position="111"/>
        <end position="137"/>
    </location>
</feature>
<keyword evidence="1" id="KW-0472">Membrane</keyword>